<dbReference type="InterPro" id="IPR005090">
    <property type="entry name" value="RepC_N"/>
</dbReference>
<dbReference type="Proteomes" id="UP001432360">
    <property type="component" value="Plasmid pSchITTGS70d"/>
</dbReference>
<dbReference type="RefSeq" id="WP_331376409.1">
    <property type="nucleotide sequence ID" value="NZ_CP133152.1"/>
</dbReference>
<dbReference type="InterPro" id="IPR047611">
    <property type="entry name" value="RepABC_RepC"/>
</dbReference>
<evidence type="ECO:0000259" key="3">
    <source>
        <dbReference type="Pfam" id="PF11800"/>
    </source>
</evidence>
<name>A0ABZ2BLU5_9HYPH</name>
<feature type="domain" description="Plasmid replication protein C C-terminal" evidence="3">
    <location>
        <begin position="324"/>
        <end position="424"/>
    </location>
</feature>
<evidence type="ECO:0000259" key="2">
    <source>
        <dbReference type="Pfam" id="PF03428"/>
    </source>
</evidence>
<sequence length="435" mass="47680">MERGSVTTPFGRRPMTLGMLSSQIIASRTQAERSVDKWKLFRWLCEAKTVVGMSDRSLAVLNALLSFYPGTELSRESGLVVFPSNAQLSLRAHGMAGTTLRRHLACLIEAGLILRRDSPNGKRYARRSHSGAVGEAFGFDLSPLIARATEIETIAAELAAERQHVRIMRERLSLCRRDVAKLLELIRESAPQCDWQDCERMFEELITDLPRKPTAAEIEAVLGAMDRLRADLTNQLEKLLNSEKTDTNDHQNGCHIQNSHPDSLSESEVGLGRRPEPFLRKAADPNAAQLLTEHRPKPAPCNPSSPSAADRSSTLPQRPSREIPLPTVLQACPQIADYGPSGRISSWRDLMTAAIVVRSMLNVSANAYDEACAVLGCENAATIVACILERAEQITSPGGYLRELTRRAQRQEFSLAPMVVALSRAKGIGGVALAG</sequence>
<geneLocation type="plasmid" evidence="4 5">
    <name>pSchITTGS70d</name>
</geneLocation>
<protein>
    <submittedName>
        <fullName evidence="4">Plasmid replication protein RepC</fullName>
    </submittedName>
</protein>
<dbReference type="NCBIfam" id="NF010396">
    <property type="entry name" value="PRK13824.1"/>
    <property type="match status" value="1"/>
</dbReference>
<dbReference type="Pfam" id="PF11800">
    <property type="entry name" value="RP-C_C"/>
    <property type="match status" value="1"/>
</dbReference>
<evidence type="ECO:0000313" key="4">
    <source>
        <dbReference type="EMBL" id="WVT07391.1"/>
    </source>
</evidence>
<feature type="region of interest" description="Disordered" evidence="1">
    <location>
        <begin position="244"/>
        <end position="271"/>
    </location>
</feature>
<reference evidence="4" key="1">
    <citation type="submission" date="2023-08" db="EMBL/GenBank/DDBJ databases">
        <title>Complete genome sequence of Sinorhizobium chiapanecum ITTG S70 isolated from Acaciella angustissima nodules in Chiapas-Mexico.</title>
        <authorList>
            <person name="Rincon-Rosales R."/>
            <person name="Rogel M.A."/>
            <person name="Rincon-Medina C.I."/>
            <person name="Guerrero G."/>
            <person name="Manzano-Gomez L.A."/>
            <person name="Lopez-Lopez A."/>
            <person name="Rincon Molina F.A."/>
            <person name="Martinez-Romero E."/>
        </authorList>
    </citation>
    <scope>NUCLEOTIDE SEQUENCE</scope>
    <source>
        <strain evidence="4">ITTG S70</strain>
        <plasmid evidence="4">pSchITTGS70d</plasmid>
    </source>
</reference>
<feature type="domain" description="Plasmid replication protein C N-terminal" evidence="2">
    <location>
        <begin position="13"/>
        <end position="185"/>
    </location>
</feature>
<feature type="region of interest" description="Disordered" evidence="1">
    <location>
        <begin position="293"/>
        <end position="323"/>
    </location>
</feature>
<gene>
    <name evidence="4" type="primary">repC</name>
    <name evidence="4" type="ORF">RB548_24765</name>
</gene>
<dbReference type="Pfam" id="PF03428">
    <property type="entry name" value="RP-C"/>
    <property type="match status" value="1"/>
</dbReference>
<dbReference type="InterPro" id="IPR021760">
    <property type="entry name" value="RepC_C"/>
</dbReference>
<dbReference type="NCBIfam" id="NF040974">
    <property type="entry name" value="RepABC_RepC"/>
    <property type="match status" value="1"/>
</dbReference>
<organism evidence="4 5">
    <name type="scientific">Sinorhizobium chiapasense</name>
    <dbReference type="NCBI Taxonomy" id="501572"/>
    <lineage>
        <taxon>Bacteria</taxon>
        <taxon>Pseudomonadati</taxon>
        <taxon>Pseudomonadota</taxon>
        <taxon>Alphaproteobacteria</taxon>
        <taxon>Hyphomicrobiales</taxon>
        <taxon>Rhizobiaceae</taxon>
        <taxon>Sinorhizobium/Ensifer group</taxon>
        <taxon>Sinorhizobium</taxon>
    </lineage>
</organism>
<feature type="compositionally biased region" description="Polar residues" evidence="1">
    <location>
        <begin position="250"/>
        <end position="266"/>
    </location>
</feature>
<evidence type="ECO:0000256" key="1">
    <source>
        <dbReference type="SAM" id="MobiDB-lite"/>
    </source>
</evidence>
<proteinExistence type="predicted"/>
<accession>A0ABZ2BLU5</accession>
<dbReference type="EMBL" id="CP133152">
    <property type="protein sequence ID" value="WVT07391.1"/>
    <property type="molecule type" value="Genomic_DNA"/>
</dbReference>
<keyword evidence="5" id="KW-1185">Reference proteome</keyword>
<keyword evidence="4" id="KW-0614">Plasmid</keyword>
<evidence type="ECO:0000313" key="5">
    <source>
        <dbReference type="Proteomes" id="UP001432360"/>
    </source>
</evidence>